<dbReference type="InterPro" id="IPR042070">
    <property type="entry name" value="PucR_C-HTH_sf"/>
</dbReference>
<evidence type="ECO:0000259" key="3">
    <source>
        <dbReference type="Pfam" id="PF14361"/>
    </source>
</evidence>
<feature type="domain" description="RsbT co-antagonist protein RsbRD N-terminal" evidence="3">
    <location>
        <begin position="34"/>
        <end position="133"/>
    </location>
</feature>
<dbReference type="Pfam" id="PF14361">
    <property type="entry name" value="RsbRD_N"/>
    <property type="match status" value="1"/>
</dbReference>
<dbReference type="AlphaFoldDB" id="A0A7W9HHZ4"/>
<dbReference type="Pfam" id="PF17853">
    <property type="entry name" value="GGDEF_2"/>
    <property type="match status" value="1"/>
</dbReference>
<dbReference type="InterPro" id="IPR041522">
    <property type="entry name" value="CdaR_GGDEF"/>
</dbReference>
<evidence type="ECO:0000259" key="2">
    <source>
        <dbReference type="Pfam" id="PF13556"/>
    </source>
</evidence>
<evidence type="ECO:0000259" key="4">
    <source>
        <dbReference type="Pfam" id="PF17853"/>
    </source>
</evidence>
<feature type="domain" description="CdaR GGDEF-like" evidence="4">
    <location>
        <begin position="152"/>
        <end position="267"/>
    </location>
</feature>
<accession>A0A7W9HHZ4</accession>
<dbReference type="Gene3D" id="1.10.10.2840">
    <property type="entry name" value="PucR C-terminal helix-turn-helix domain"/>
    <property type="match status" value="1"/>
</dbReference>
<comment type="similarity">
    <text evidence="1">Belongs to the CdaR family.</text>
</comment>
<evidence type="ECO:0000313" key="5">
    <source>
        <dbReference type="EMBL" id="MBB5802682.1"/>
    </source>
</evidence>
<evidence type="ECO:0000256" key="1">
    <source>
        <dbReference type="ARBA" id="ARBA00006754"/>
    </source>
</evidence>
<comment type="caution">
    <text evidence="5">The sequence shown here is derived from an EMBL/GenBank/DDBJ whole genome shotgun (WGS) entry which is preliminary data.</text>
</comment>
<dbReference type="RefSeq" id="WP_184919540.1">
    <property type="nucleotide sequence ID" value="NZ_JACHMO010000001.1"/>
</dbReference>
<dbReference type="PANTHER" id="PTHR33744:SF1">
    <property type="entry name" value="DNA-BINDING TRANSCRIPTIONAL ACTIVATOR ADER"/>
    <property type="match status" value="1"/>
</dbReference>
<dbReference type="PANTHER" id="PTHR33744">
    <property type="entry name" value="CARBOHYDRATE DIACID REGULATOR"/>
    <property type="match status" value="1"/>
</dbReference>
<dbReference type="EMBL" id="JACHMO010000001">
    <property type="protein sequence ID" value="MBB5802682.1"/>
    <property type="molecule type" value="Genomic_DNA"/>
</dbReference>
<keyword evidence="6" id="KW-1185">Reference proteome</keyword>
<reference evidence="5 6" key="1">
    <citation type="submission" date="2020-08" db="EMBL/GenBank/DDBJ databases">
        <title>Sequencing the genomes of 1000 actinobacteria strains.</title>
        <authorList>
            <person name="Klenk H.-P."/>
        </authorList>
    </citation>
    <scope>NUCLEOTIDE SEQUENCE [LARGE SCALE GENOMIC DNA]</scope>
    <source>
        <strain evidence="5 6">DSM 45486</strain>
    </source>
</reference>
<dbReference type="Proteomes" id="UP000552097">
    <property type="component" value="Unassembled WGS sequence"/>
</dbReference>
<organism evidence="5 6">
    <name type="scientific">Saccharothrix ecbatanensis</name>
    <dbReference type="NCBI Taxonomy" id="1105145"/>
    <lineage>
        <taxon>Bacteria</taxon>
        <taxon>Bacillati</taxon>
        <taxon>Actinomycetota</taxon>
        <taxon>Actinomycetes</taxon>
        <taxon>Pseudonocardiales</taxon>
        <taxon>Pseudonocardiaceae</taxon>
        <taxon>Saccharothrix</taxon>
    </lineage>
</organism>
<dbReference type="InterPro" id="IPR025736">
    <property type="entry name" value="PucR_C-HTH_dom"/>
</dbReference>
<sequence length="386" mass="41009">MSRTRRAVGFDVVDLGLRASRDAKGVPAELLDGYLEDLAELSTTGVQLGAKQLRVRHAAGARAAADGVPLRDLVDLYLSATWLAWSSLPGVRDATGADAVRAVGEAVFRAADAAVTALAEGYEEAQRWSVRREESFRREFVDDLLDGRNLGHLAERAERIGFRLAASNVVAAMRAEEPIAVGGEVARNVETAVQLRLGSRDVLVTTKDGLLVCVSPALAADVPEEFVRQVSAVMGVEADWRVGLGRAQSGPGGAVRSFEQARDALDIADRLALPGRLHKAADLLVYQVLLRDSAALADLVGEVLEPLRQARGGAGPLLDTLAAYFACGSVATVCARNLHLGVRTVTYRLQRIRELTGYAADDPGQGFTLQVAVLGAKLLGWPDAGS</sequence>
<dbReference type="Pfam" id="PF13556">
    <property type="entry name" value="HTH_30"/>
    <property type="match status" value="1"/>
</dbReference>
<feature type="domain" description="PucR C-terminal helix-turn-helix" evidence="2">
    <location>
        <begin position="317"/>
        <end position="373"/>
    </location>
</feature>
<proteinExistence type="inferred from homology"/>
<name>A0A7W9HHZ4_9PSEU</name>
<gene>
    <name evidence="5" type="ORF">F4560_002450</name>
</gene>
<protein>
    <submittedName>
        <fullName evidence="5">Sugar diacid utilization regulator</fullName>
    </submittedName>
</protein>
<evidence type="ECO:0000313" key="6">
    <source>
        <dbReference type="Proteomes" id="UP000552097"/>
    </source>
</evidence>
<dbReference type="InterPro" id="IPR025751">
    <property type="entry name" value="RsbRD_N_dom"/>
</dbReference>
<dbReference type="InterPro" id="IPR051448">
    <property type="entry name" value="CdaR-like_regulators"/>
</dbReference>